<evidence type="ECO:0000256" key="1">
    <source>
        <dbReference type="SAM" id="Phobius"/>
    </source>
</evidence>
<protein>
    <recommendedName>
        <fullName evidence="4">Integral membrane protein</fullName>
    </recommendedName>
</protein>
<sequence length="83" mass="8479">MTTAPTPSQPDGAPASVPAVPDRAAWVLPVAVIGVVVVLMACAFAAFLVHAYPVLKEPLTMAVGIATLAGLLVATVVLLHRRP</sequence>
<proteinExistence type="predicted"/>
<keyword evidence="3" id="KW-1185">Reference proteome</keyword>
<keyword evidence="1" id="KW-1133">Transmembrane helix</keyword>
<name>A0ABN3X8P4_9ACTN</name>
<keyword evidence="1" id="KW-0812">Transmembrane</keyword>
<dbReference type="Proteomes" id="UP001500403">
    <property type="component" value="Unassembled WGS sequence"/>
</dbReference>
<keyword evidence="1" id="KW-0472">Membrane</keyword>
<reference evidence="2 3" key="1">
    <citation type="journal article" date="2019" name="Int. J. Syst. Evol. Microbiol.">
        <title>The Global Catalogue of Microorganisms (GCM) 10K type strain sequencing project: providing services to taxonomists for standard genome sequencing and annotation.</title>
        <authorList>
            <consortium name="The Broad Institute Genomics Platform"/>
            <consortium name="The Broad Institute Genome Sequencing Center for Infectious Disease"/>
            <person name="Wu L."/>
            <person name="Ma J."/>
        </authorList>
    </citation>
    <scope>NUCLEOTIDE SEQUENCE [LARGE SCALE GENOMIC DNA]</scope>
    <source>
        <strain evidence="2 3">JCM 9088</strain>
    </source>
</reference>
<feature type="transmembrane region" description="Helical" evidence="1">
    <location>
        <begin position="58"/>
        <end position="79"/>
    </location>
</feature>
<dbReference type="RefSeq" id="WP_344494478.1">
    <property type="nucleotide sequence ID" value="NZ_BAAAUD010000023.1"/>
</dbReference>
<organism evidence="2 3">
    <name type="scientific">Streptomyces enissocaesilis</name>
    <dbReference type="NCBI Taxonomy" id="332589"/>
    <lineage>
        <taxon>Bacteria</taxon>
        <taxon>Bacillati</taxon>
        <taxon>Actinomycetota</taxon>
        <taxon>Actinomycetes</taxon>
        <taxon>Kitasatosporales</taxon>
        <taxon>Streptomycetaceae</taxon>
        <taxon>Streptomyces</taxon>
        <taxon>Streptomyces rochei group</taxon>
    </lineage>
</organism>
<evidence type="ECO:0000313" key="2">
    <source>
        <dbReference type="EMBL" id="GAA2938927.1"/>
    </source>
</evidence>
<dbReference type="EMBL" id="BAAAUD010000023">
    <property type="protein sequence ID" value="GAA2938927.1"/>
    <property type="molecule type" value="Genomic_DNA"/>
</dbReference>
<comment type="caution">
    <text evidence="2">The sequence shown here is derived from an EMBL/GenBank/DDBJ whole genome shotgun (WGS) entry which is preliminary data.</text>
</comment>
<feature type="transmembrane region" description="Helical" evidence="1">
    <location>
        <begin position="26"/>
        <end position="52"/>
    </location>
</feature>
<gene>
    <name evidence="2" type="ORF">GCM10010446_25450</name>
</gene>
<accession>A0ABN3X8P4</accession>
<evidence type="ECO:0008006" key="4">
    <source>
        <dbReference type="Google" id="ProtNLM"/>
    </source>
</evidence>
<evidence type="ECO:0000313" key="3">
    <source>
        <dbReference type="Proteomes" id="UP001500403"/>
    </source>
</evidence>